<keyword evidence="2" id="KW-0819">tRNA processing</keyword>
<evidence type="ECO:0000256" key="3">
    <source>
        <dbReference type="ARBA" id="ARBA00022695"/>
    </source>
</evidence>
<dbReference type="AlphaFoldDB" id="T1C8F2"/>
<evidence type="ECO:0000259" key="11">
    <source>
        <dbReference type="Pfam" id="PF09249"/>
    </source>
</evidence>
<dbReference type="Pfam" id="PF09249">
    <property type="entry name" value="tRNA_NucTransf2"/>
    <property type="match status" value="1"/>
</dbReference>
<protein>
    <submittedName>
        <fullName evidence="13">tRNA nucleotidyltransferase, CCA-adding enzyme</fullName>
    </submittedName>
</protein>
<dbReference type="GO" id="GO:0004810">
    <property type="term" value="F:CCA tRNA nucleotidyltransferase activity"/>
    <property type="evidence" value="ECO:0007669"/>
    <property type="project" value="InterPro"/>
</dbReference>
<dbReference type="CDD" id="cd05400">
    <property type="entry name" value="NT_2-5OAS_ClassI-CCAase"/>
    <property type="match status" value="1"/>
</dbReference>
<dbReference type="Pfam" id="PF01909">
    <property type="entry name" value="NTP_transf_2"/>
    <property type="match status" value="1"/>
</dbReference>
<sequence length="471" mass="53271">MFMAKDAKREGRNVKREGSAISTIIERVLKDVKPTPEEIRITTNLANELMARIKSVAPRDVEIILAGSVARGTQVRGNSDIDIFLLFPKGMSERKMEAAGLDIAKKVVDKKRKERFEIKYAEHPYTKLIMDDLGIKADIVPAFKIDDAQDMGSAVDRTQLHNNFINSNLSTYQRDQVRVLKSFLRFHSIYGAEAKTEGFSGYLCELLIHQYGSFEKLLAAFSDIKLPLCLKPIDRSEIPNPDIFKRFKSDFIVLDPTDSGRNVAAGLSRTSLMRFVMSCRIFLSKPTIRYFYGPEYDDERSAAKMDEISKALGAEMHTLIFNVPDVSEEILWQQLKKLEKQISGRMKDSGFEPLLAIESTYGRYAAILFFTSGYNIGSVLKKGPSVLMHSASAAFVKAHNKSIVRLEGDALSSIERSLYSSPEDLLRKALKDKSFTFPSYLSKSKAKVVAGRLPEEYARMLYRRYMELTNI</sequence>
<proteinExistence type="inferred from homology"/>
<evidence type="ECO:0000256" key="1">
    <source>
        <dbReference type="ARBA" id="ARBA00022679"/>
    </source>
</evidence>
<dbReference type="Gene3D" id="1.10.1410.30">
    <property type="entry name" value="CCA tRNA nucleotidyltransferase, domain 2"/>
    <property type="match status" value="1"/>
</dbReference>
<keyword evidence="3" id="KW-0548">Nucleotidyltransferase</keyword>
<reference evidence="13" key="2">
    <citation type="journal article" date="2014" name="ISME J.">
        <title>Microbial stratification in low pH oxic and suboxic macroscopic growths along an acid mine drainage.</title>
        <authorList>
            <person name="Mendez-Garcia C."/>
            <person name="Mesa V."/>
            <person name="Sprenger R.R."/>
            <person name="Richter M."/>
            <person name="Diez M.S."/>
            <person name="Solano J."/>
            <person name="Bargiela R."/>
            <person name="Golyshina O.V."/>
            <person name="Manteca A."/>
            <person name="Ramos J.L."/>
            <person name="Gallego J.R."/>
            <person name="Llorente I."/>
            <person name="Martins Dos Santos V.A."/>
            <person name="Jensen O.N."/>
            <person name="Pelaez A.I."/>
            <person name="Sanchez J."/>
            <person name="Ferrer M."/>
        </authorList>
    </citation>
    <scope>NUCLEOTIDE SEQUENCE</scope>
</reference>
<dbReference type="GO" id="GO:0003723">
    <property type="term" value="F:RNA binding"/>
    <property type="evidence" value="ECO:0007669"/>
    <property type="project" value="UniProtKB-KW"/>
</dbReference>
<dbReference type="PIRSF" id="PIRSF005335">
    <property type="entry name" value="CCA_arch"/>
    <property type="match status" value="1"/>
</dbReference>
<dbReference type="InterPro" id="IPR006116">
    <property type="entry name" value="NT_2-5OAS_ClassI-CCAase"/>
</dbReference>
<dbReference type="PANTHER" id="PTHR39643:SF1">
    <property type="entry name" value="CCA-ADDING ENZYME"/>
    <property type="match status" value="1"/>
</dbReference>
<evidence type="ECO:0000313" key="13">
    <source>
        <dbReference type="EMBL" id="EQD61659.1"/>
    </source>
</evidence>
<dbReference type="Gene3D" id="3.30.460.10">
    <property type="entry name" value="Beta Polymerase, domain 2"/>
    <property type="match status" value="1"/>
</dbReference>
<dbReference type="GO" id="GO:0042245">
    <property type="term" value="P:RNA repair"/>
    <property type="evidence" value="ECO:0007669"/>
    <property type="project" value="UniProtKB-KW"/>
</dbReference>
<dbReference type="Pfam" id="PF21133">
    <property type="entry name" value="CAA_C"/>
    <property type="match status" value="1"/>
</dbReference>
<dbReference type="InterPro" id="IPR048833">
    <property type="entry name" value="CAA_C"/>
</dbReference>
<evidence type="ECO:0000256" key="5">
    <source>
        <dbReference type="ARBA" id="ARBA00022741"/>
    </source>
</evidence>
<gene>
    <name evidence="13" type="ORF">B2A_03153</name>
</gene>
<feature type="domain" description="Polymerase nucleotidyl transferase" evidence="10">
    <location>
        <begin position="54"/>
        <end position="159"/>
    </location>
</feature>
<dbReference type="GO" id="GO:0046872">
    <property type="term" value="F:metal ion binding"/>
    <property type="evidence" value="ECO:0007669"/>
    <property type="project" value="UniProtKB-KW"/>
</dbReference>
<evidence type="ECO:0000259" key="12">
    <source>
        <dbReference type="Pfam" id="PF21133"/>
    </source>
</evidence>
<dbReference type="SUPFAM" id="SSF55003">
    <property type="entry name" value="PAP/Archaeal CCA-adding enzyme, C-terminal domain"/>
    <property type="match status" value="1"/>
</dbReference>
<dbReference type="GO" id="GO:0005524">
    <property type="term" value="F:ATP binding"/>
    <property type="evidence" value="ECO:0007669"/>
    <property type="project" value="UniProtKB-KW"/>
</dbReference>
<dbReference type="Gene3D" id="3.30.70.590">
    <property type="entry name" value="Poly(A) polymerase predicted RNA binding domain"/>
    <property type="match status" value="1"/>
</dbReference>
<keyword evidence="7" id="KW-0067">ATP-binding</keyword>
<organism evidence="13">
    <name type="scientific">mine drainage metagenome</name>
    <dbReference type="NCBI Taxonomy" id="410659"/>
    <lineage>
        <taxon>unclassified sequences</taxon>
        <taxon>metagenomes</taxon>
        <taxon>ecological metagenomes</taxon>
    </lineage>
</organism>
<dbReference type="InterPro" id="IPR043519">
    <property type="entry name" value="NT_sf"/>
</dbReference>
<evidence type="ECO:0000259" key="10">
    <source>
        <dbReference type="Pfam" id="PF01909"/>
    </source>
</evidence>
<dbReference type="InterPro" id="IPR015329">
    <property type="entry name" value="tRNA_NucTransf2"/>
</dbReference>
<reference evidence="13" key="1">
    <citation type="submission" date="2013-08" db="EMBL/GenBank/DDBJ databases">
        <authorList>
            <person name="Mendez C."/>
            <person name="Richter M."/>
            <person name="Ferrer M."/>
            <person name="Sanchez J."/>
        </authorList>
    </citation>
    <scope>NUCLEOTIDE SEQUENCE</scope>
</reference>
<keyword evidence="9" id="KW-0694">RNA-binding</keyword>
<keyword evidence="4" id="KW-0479">Metal-binding</keyword>
<evidence type="ECO:0000256" key="9">
    <source>
        <dbReference type="ARBA" id="ARBA00022884"/>
    </source>
</evidence>
<evidence type="ECO:0000256" key="8">
    <source>
        <dbReference type="ARBA" id="ARBA00022842"/>
    </source>
</evidence>
<keyword evidence="6" id="KW-0692">RNA repair</keyword>
<keyword evidence="5" id="KW-0547">Nucleotide-binding</keyword>
<evidence type="ECO:0000256" key="7">
    <source>
        <dbReference type="ARBA" id="ARBA00022840"/>
    </source>
</evidence>
<dbReference type="HAMAP" id="MF_01264">
    <property type="entry name" value="CCA_arch"/>
    <property type="match status" value="1"/>
</dbReference>
<feature type="domain" description="CCA-adding enzyme C-terminal" evidence="12">
    <location>
        <begin position="313"/>
        <end position="432"/>
    </location>
</feature>
<dbReference type="NCBIfam" id="TIGR03671">
    <property type="entry name" value="cca_archaeal"/>
    <property type="match status" value="1"/>
</dbReference>
<dbReference type="SUPFAM" id="SSF81631">
    <property type="entry name" value="PAP/OAS1 substrate-binding domain"/>
    <property type="match status" value="1"/>
</dbReference>
<dbReference type="EMBL" id="AUZZ01002111">
    <property type="protein sequence ID" value="EQD61659.1"/>
    <property type="molecule type" value="Genomic_DNA"/>
</dbReference>
<dbReference type="PROSITE" id="PS50152">
    <property type="entry name" value="25A_SYNTH_3"/>
    <property type="match status" value="1"/>
</dbReference>
<dbReference type="PANTHER" id="PTHR39643">
    <property type="entry name" value="CCA-ADDING ENZYME"/>
    <property type="match status" value="1"/>
</dbReference>
<dbReference type="SUPFAM" id="SSF81301">
    <property type="entry name" value="Nucleotidyltransferase"/>
    <property type="match status" value="1"/>
</dbReference>
<accession>T1C8F2</accession>
<comment type="caution">
    <text evidence="13">The sequence shown here is derived from an EMBL/GenBank/DDBJ whole genome shotgun (WGS) entry which is preliminary data.</text>
</comment>
<evidence type="ECO:0000256" key="2">
    <source>
        <dbReference type="ARBA" id="ARBA00022694"/>
    </source>
</evidence>
<dbReference type="InterPro" id="IPR002934">
    <property type="entry name" value="Polymerase_NTP_transf_dom"/>
</dbReference>
<evidence type="ECO:0000256" key="4">
    <source>
        <dbReference type="ARBA" id="ARBA00022723"/>
    </source>
</evidence>
<dbReference type="GO" id="GO:0001680">
    <property type="term" value="P:tRNA 3'-terminal CCA addition"/>
    <property type="evidence" value="ECO:0007669"/>
    <property type="project" value="InterPro"/>
</dbReference>
<name>T1C8F2_9ZZZZ</name>
<feature type="domain" description="tRNA nucleotidyltransferase substrate binding" evidence="11">
    <location>
        <begin position="175"/>
        <end position="292"/>
    </location>
</feature>
<dbReference type="Gene3D" id="3.30.70.1550">
    <property type="entry name" value="Archaeal tRNA CCA-adding enzyme catalytic domain"/>
    <property type="match status" value="1"/>
</dbReference>
<keyword evidence="1 13" id="KW-0808">Transferase</keyword>
<keyword evidence="8" id="KW-0460">Magnesium</keyword>
<dbReference type="InterPro" id="IPR008229">
    <property type="entry name" value="CCA-adding_arc"/>
</dbReference>
<dbReference type="InterPro" id="IPR011068">
    <property type="entry name" value="NuclTrfase_I-like_C"/>
</dbReference>
<evidence type="ECO:0000256" key="6">
    <source>
        <dbReference type="ARBA" id="ARBA00022800"/>
    </source>
</evidence>
<dbReference type="InterPro" id="IPR042090">
    <property type="entry name" value="CCA_tRNA_nucleotrans_2"/>
</dbReference>